<organism evidence="2 3">
    <name type="scientific">Streptomyces pacificus</name>
    <dbReference type="NCBI Taxonomy" id="2705029"/>
    <lineage>
        <taxon>Bacteria</taxon>
        <taxon>Bacillati</taxon>
        <taxon>Actinomycetota</taxon>
        <taxon>Actinomycetes</taxon>
        <taxon>Kitasatosporales</taxon>
        <taxon>Streptomycetaceae</taxon>
        <taxon>Streptomyces</taxon>
    </lineage>
</organism>
<reference evidence="2 3" key="1">
    <citation type="submission" date="2020-02" db="EMBL/GenBank/DDBJ databases">
        <title>Whole Genome Shotgun Sequence of Streptomyces sp. strain CWH03.</title>
        <authorList>
            <person name="Dohra H."/>
            <person name="Kodani S."/>
            <person name="Yamamura H."/>
        </authorList>
    </citation>
    <scope>NUCLEOTIDE SEQUENCE [LARGE SCALE GENOMIC DNA]</scope>
    <source>
        <strain evidence="2 3">CWH03</strain>
    </source>
</reference>
<evidence type="ECO:0000313" key="2">
    <source>
        <dbReference type="EMBL" id="GFH37481.1"/>
    </source>
</evidence>
<feature type="region of interest" description="Disordered" evidence="1">
    <location>
        <begin position="16"/>
        <end position="53"/>
    </location>
</feature>
<dbReference type="AlphaFoldDB" id="A0A6A0AYS4"/>
<evidence type="ECO:0000313" key="3">
    <source>
        <dbReference type="Proteomes" id="UP000484988"/>
    </source>
</evidence>
<sequence length="53" mass="5453">MLLPAAPVRASDLITARHGPVPAGTDRPVRPGLRVTPGAGNPAVPWADDWGDS</sequence>
<comment type="caution">
    <text evidence="2">The sequence shown here is derived from an EMBL/GenBank/DDBJ whole genome shotgun (WGS) entry which is preliminary data.</text>
</comment>
<dbReference type="Proteomes" id="UP000484988">
    <property type="component" value="Unassembled WGS sequence"/>
</dbReference>
<name>A0A6A0AYS4_9ACTN</name>
<evidence type="ECO:0000256" key="1">
    <source>
        <dbReference type="SAM" id="MobiDB-lite"/>
    </source>
</evidence>
<proteinExistence type="predicted"/>
<protein>
    <submittedName>
        <fullName evidence="2">Uncharacterized protein</fullName>
    </submittedName>
</protein>
<dbReference type="EMBL" id="BLLG01000010">
    <property type="protein sequence ID" value="GFH37481.1"/>
    <property type="molecule type" value="Genomic_DNA"/>
</dbReference>
<keyword evidence="3" id="KW-1185">Reference proteome</keyword>
<gene>
    <name evidence="2" type="ORF">SCWH03_37190</name>
</gene>
<accession>A0A6A0AYS4</accession>